<feature type="domain" description="Glycosyltransferase 2-like" evidence="6">
    <location>
        <begin position="49"/>
        <end position="94"/>
    </location>
</feature>
<accession>A0ABT6SZU5</accession>
<name>A0ABT6SZU5_9ACTN</name>
<keyword evidence="5" id="KW-1133">Transmembrane helix</keyword>
<feature type="transmembrane region" description="Helical" evidence="5">
    <location>
        <begin position="6"/>
        <end position="29"/>
    </location>
</feature>
<evidence type="ECO:0000313" key="8">
    <source>
        <dbReference type="Proteomes" id="UP001237105"/>
    </source>
</evidence>
<sequence length="114" mass="12303">MSFLDVLLAFLAFYPVVTGAAWMVGGVLFRILEERSALATPPGGWPGVTVLVPAYNEEQVIARCVQALRGVDHPDLEILILNDGSADRTVDVATTRGWPPRTSNSPGGSWRPDI</sequence>
<feature type="region of interest" description="Disordered" evidence="4">
    <location>
        <begin position="94"/>
        <end position="114"/>
    </location>
</feature>
<protein>
    <submittedName>
        <fullName evidence="7">Glycosyltransferase</fullName>
        <ecNumber evidence="7">2.4.-.-</ecNumber>
    </submittedName>
</protein>
<dbReference type="GO" id="GO:0016757">
    <property type="term" value="F:glycosyltransferase activity"/>
    <property type="evidence" value="ECO:0007669"/>
    <property type="project" value="UniProtKB-KW"/>
</dbReference>
<gene>
    <name evidence="7" type="ORF">QIT00_19520</name>
</gene>
<reference evidence="7 8" key="1">
    <citation type="submission" date="2023-05" db="EMBL/GenBank/DDBJ databases">
        <title>Draft genome sequence of Streptomyces sp. B-S-A12 isolated from a cave soil in Thailand.</title>
        <authorList>
            <person name="Chamroensaksri N."/>
            <person name="Muangham S."/>
        </authorList>
    </citation>
    <scope>NUCLEOTIDE SEQUENCE [LARGE SCALE GENOMIC DNA]</scope>
    <source>
        <strain evidence="7 8">B-S-A12</strain>
    </source>
</reference>
<evidence type="ECO:0000256" key="3">
    <source>
        <dbReference type="ARBA" id="ARBA00022679"/>
    </source>
</evidence>
<evidence type="ECO:0000256" key="4">
    <source>
        <dbReference type="SAM" id="MobiDB-lite"/>
    </source>
</evidence>
<dbReference type="Pfam" id="PF00535">
    <property type="entry name" value="Glycos_transf_2"/>
    <property type="match status" value="1"/>
</dbReference>
<dbReference type="InterPro" id="IPR001173">
    <property type="entry name" value="Glyco_trans_2-like"/>
</dbReference>
<evidence type="ECO:0000259" key="6">
    <source>
        <dbReference type="Pfam" id="PF00535"/>
    </source>
</evidence>
<dbReference type="EMBL" id="JASCIS010000018">
    <property type="protein sequence ID" value="MDI3420715.1"/>
    <property type="molecule type" value="Genomic_DNA"/>
</dbReference>
<evidence type="ECO:0000256" key="1">
    <source>
        <dbReference type="ARBA" id="ARBA00006739"/>
    </source>
</evidence>
<comment type="caution">
    <text evidence="7">The sequence shown here is derived from an EMBL/GenBank/DDBJ whole genome shotgun (WGS) entry which is preliminary data.</text>
</comment>
<proteinExistence type="inferred from homology"/>
<keyword evidence="8" id="KW-1185">Reference proteome</keyword>
<dbReference type="RefSeq" id="WP_282536582.1">
    <property type="nucleotide sequence ID" value="NZ_JASCIS010000018.1"/>
</dbReference>
<dbReference type="PANTHER" id="PTHR43630">
    <property type="entry name" value="POLY-BETA-1,6-N-ACETYL-D-GLUCOSAMINE SYNTHASE"/>
    <property type="match status" value="1"/>
</dbReference>
<dbReference type="Gene3D" id="3.90.550.10">
    <property type="entry name" value="Spore Coat Polysaccharide Biosynthesis Protein SpsA, Chain A"/>
    <property type="match status" value="1"/>
</dbReference>
<dbReference type="InterPro" id="IPR029044">
    <property type="entry name" value="Nucleotide-diphossugar_trans"/>
</dbReference>
<comment type="similarity">
    <text evidence="1">Belongs to the glycosyltransferase 2 family.</text>
</comment>
<dbReference type="Proteomes" id="UP001237105">
    <property type="component" value="Unassembled WGS sequence"/>
</dbReference>
<dbReference type="SUPFAM" id="SSF53448">
    <property type="entry name" value="Nucleotide-diphospho-sugar transferases"/>
    <property type="match status" value="1"/>
</dbReference>
<keyword evidence="5" id="KW-0472">Membrane</keyword>
<keyword evidence="3 7" id="KW-0808">Transferase</keyword>
<evidence type="ECO:0000313" key="7">
    <source>
        <dbReference type="EMBL" id="MDI3420715.1"/>
    </source>
</evidence>
<keyword evidence="5" id="KW-0812">Transmembrane</keyword>
<organism evidence="7 8">
    <name type="scientific">Streptomyces luteolus</name>
    <dbReference type="NCBI Taxonomy" id="3043615"/>
    <lineage>
        <taxon>Bacteria</taxon>
        <taxon>Bacillati</taxon>
        <taxon>Actinomycetota</taxon>
        <taxon>Actinomycetes</taxon>
        <taxon>Kitasatosporales</taxon>
        <taxon>Streptomycetaceae</taxon>
        <taxon>Streptomyces</taxon>
    </lineage>
</organism>
<evidence type="ECO:0000256" key="5">
    <source>
        <dbReference type="SAM" id="Phobius"/>
    </source>
</evidence>
<dbReference type="PANTHER" id="PTHR43630:SF1">
    <property type="entry name" value="POLY-BETA-1,6-N-ACETYL-D-GLUCOSAMINE SYNTHASE"/>
    <property type="match status" value="1"/>
</dbReference>
<dbReference type="EC" id="2.4.-.-" evidence="7"/>
<evidence type="ECO:0000256" key="2">
    <source>
        <dbReference type="ARBA" id="ARBA00022676"/>
    </source>
</evidence>
<keyword evidence="2 7" id="KW-0328">Glycosyltransferase</keyword>